<name>A0ABV3Z9P8_9PROT</name>
<organism evidence="9 10">
    <name type="scientific">Hyphococcus lacteus</name>
    <dbReference type="NCBI Taxonomy" id="3143536"/>
    <lineage>
        <taxon>Bacteria</taxon>
        <taxon>Pseudomonadati</taxon>
        <taxon>Pseudomonadota</taxon>
        <taxon>Alphaproteobacteria</taxon>
        <taxon>Parvularculales</taxon>
        <taxon>Parvularculaceae</taxon>
        <taxon>Hyphococcus</taxon>
    </lineage>
</organism>
<evidence type="ECO:0000259" key="7">
    <source>
        <dbReference type="Pfam" id="PF03772"/>
    </source>
</evidence>
<feature type="domain" description="ComEC/Rec2-related protein" evidence="7">
    <location>
        <begin position="270"/>
        <end position="550"/>
    </location>
</feature>
<feature type="transmembrane region" description="Helical" evidence="6">
    <location>
        <begin position="329"/>
        <end position="347"/>
    </location>
</feature>
<feature type="transmembrane region" description="Helical" evidence="6">
    <location>
        <begin position="291"/>
        <end position="317"/>
    </location>
</feature>
<dbReference type="PANTHER" id="PTHR30619">
    <property type="entry name" value="DNA INTERNALIZATION/COMPETENCE PROTEIN COMEC/REC2"/>
    <property type="match status" value="1"/>
</dbReference>
<feature type="transmembrane region" description="Helical" evidence="6">
    <location>
        <begin position="377"/>
        <end position="394"/>
    </location>
</feature>
<evidence type="ECO:0000256" key="4">
    <source>
        <dbReference type="ARBA" id="ARBA00022989"/>
    </source>
</evidence>
<comment type="caution">
    <text evidence="9">The sequence shown here is derived from an EMBL/GenBank/DDBJ whole genome shotgun (WGS) entry which is preliminary data.</text>
</comment>
<keyword evidence="10" id="KW-1185">Reference proteome</keyword>
<accession>A0ABV3Z9P8</accession>
<feature type="transmembrane region" description="Helical" evidence="6">
    <location>
        <begin position="99"/>
        <end position="119"/>
    </location>
</feature>
<dbReference type="RefSeq" id="WP_369314103.1">
    <property type="nucleotide sequence ID" value="NZ_JBEHZE010000001.1"/>
</dbReference>
<comment type="subcellular location">
    <subcellularLocation>
        <location evidence="1">Cell membrane</location>
        <topology evidence="1">Multi-pass membrane protein</topology>
    </subcellularLocation>
</comment>
<proteinExistence type="predicted"/>
<evidence type="ECO:0000259" key="8">
    <source>
        <dbReference type="Pfam" id="PF13567"/>
    </source>
</evidence>
<keyword evidence="2" id="KW-1003">Cell membrane</keyword>
<dbReference type="EMBL" id="JBEHZE010000001">
    <property type="protein sequence ID" value="MEX6634112.1"/>
    <property type="molecule type" value="Genomic_DNA"/>
</dbReference>
<keyword evidence="5 6" id="KW-0472">Membrane</keyword>
<dbReference type="Proteomes" id="UP001560685">
    <property type="component" value="Unassembled WGS sequence"/>
</dbReference>
<dbReference type="Pfam" id="PF13567">
    <property type="entry name" value="DUF4131"/>
    <property type="match status" value="1"/>
</dbReference>
<evidence type="ECO:0000313" key="9">
    <source>
        <dbReference type="EMBL" id="MEX6634112.1"/>
    </source>
</evidence>
<dbReference type="NCBIfam" id="TIGR00360">
    <property type="entry name" value="ComEC_N-term"/>
    <property type="match status" value="1"/>
</dbReference>
<keyword evidence="4 6" id="KW-1133">Transmembrane helix</keyword>
<feature type="transmembrane region" description="Helical" evidence="6">
    <location>
        <begin position="477"/>
        <end position="496"/>
    </location>
</feature>
<evidence type="ECO:0000256" key="2">
    <source>
        <dbReference type="ARBA" id="ARBA00022475"/>
    </source>
</evidence>
<sequence>MTVKTANPRVLRPETQKAAKISAARWRFLMGERLLAWAQADLARASIWSPVALGIGAGGYFGLKQEPASHHGMLALGVCCLAVWVTTKFSATRFGALKIPAFALMFVALGFVAADWRAASVEAPQLSRDLGIVEISGRLETLEVGDKGRRYVIALDHIEGLSPENRPAKARITWRGKEFDAHPGDHISLRAGLSPPPPPVTPGGFDFARQLYFYQIGAVGFAVSPPVVDQSAERNLRQRFAASVETMRVNLFSRIVAKAPGEGGAIIAAIVTGKRDAITERAEAALRDAGLAHLLAISGLHMGLATGLVFFVVRSLLAAIEPVSLRFPIKKWAAATALCSGAFYLILSGGGWSARRAFIMAAIMFVAILVDRRALSLRNVSIAAVIILLLTPEALFHPGFQMSFAAVAGLIATYEWLGTRAKTDRLFSWQERFRRYAIALAATDVIAAIATAPYALFHFNRVALYSLPANMAAMPLMGFWIVPTALIALLLAPLGIDGWAWRMSAFGMEVVLAIASEVSSWRGAVSLTPQWPLGAMLSLTFGGLWLCFSRVPWRLAGLAAIPLAALMAGGGEKPILYVAPSGLNAGIVVEGEFAVYNLRKDRFAIGRWKEAAGIDPLLAATKPLKAFYPCDEWGCVAPLSANTKVAFVTDKTSLAEDCGRAQIVIAFYPVHRNDSAGCNAQLIDRRAVWHGGAHAVYVTEGGIRVQTANEIRGDRPWTGAP</sequence>
<dbReference type="InterPro" id="IPR052159">
    <property type="entry name" value="Competence_DNA_uptake"/>
</dbReference>
<evidence type="ECO:0000313" key="10">
    <source>
        <dbReference type="Proteomes" id="UP001560685"/>
    </source>
</evidence>
<feature type="transmembrane region" description="Helical" evidence="6">
    <location>
        <begin position="400"/>
        <end position="417"/>
    </location>
</feature>
<evidence type="ECO:0000256" key="1">
    <source>
        <dbReference type="ARBA" id="ARBA00004651"/>
    </source>
</evidence>
<gene>
    <name evidence="9" type="ORF">ABFZ84_11205</name>
</gene>
<protein>
    <submittedName>
        <fullName evidence="9">ComEC/Rec2 family competence protein</fullName>
    </submittedName>
</protein>
<reference evidence="9 10" key="1">
    <citation type="submission" date="2024-05" db="EMBL/GenBank/DDBJ databases">
        <title>Three bacterial strains, DH-69, EH-24, and ECK-19 isolated from coastal sediments.</title>
        <authorList>
            <person name="Ye Y.-Q."/>
            <person name="Du Z.-J."/>
        </authorList>
    </citation>
    <scope>NUCLEOTIDE SEQUENCE [LARGE SCALE GENOMIC DNA]</scope>
    <source>
        <strain evidence="9 10">ECK-19</strain>
    </source>
</reference>
<dbReference type="InterPro" id="IPR025405">
    <property type="entry name" value="DUF4131"/>
</dbReference>
<keyword evidence="3 6" id="KW-0812">Transmembrane</keyword>
<dbReference type="PANTHER" id="PTHR30619:SF1">
    <property type="entry name" value="RECOMBINATION PROTEIN 2"/>
    <property type="match status" value="1"/>
</dbReference>
<feature type="transmembrane region" description="Helical" evidence="6">
    <location>
        <begin position="530"/>
        <end position="548"/>
    </location>
</feature>
<dbReference type="Pfam" id="PF03772">
    <property type="entry name" value="Competence"/>
    <property type="match status" value="1"/>
</dbReference>
<dbReference type="InterPro" id="IPR004477">
    <property type="entry name" value="ComEC_N"/>
</dbReference>
<evidence type="ECO:0000256" key="3">
    <source>
        <dbReference type="ARBA" id="ARBA00022692"/>
    </source>
</evidence>
<evidence type="ECO:0000256" key="5">
    <source>
        <dbReference type="ARBA" id="ARBA00023136"/>
    </source>
</evidence>
<feature type="domain" description="DUF4131" evidence="8">
    <location>
        <begin position="74"/>
        <end position="226"/>
    </location>
</feature>
<evidence type="ECO:0000256" key="6">
    <source>
        <dbReference type="SAM" id="Phobius"/>
    </source>
</evidence>
<feature type="transmembrane region" description="Helical" evidence="6">
    <location>
        <begin position="437"/>
        <end position="457"/>
    </location>
</feature>